<dbReference type="GO" id="GO:0008677">
    <property type="term" value="F:2-dehydropantoate 2-reductase activity"/>
    <property type="evidence" value="ECO:0007669"/>
    <property type="project" value="UniProtKB-EC"/>
</dbReference>
<evidence type="ECO:0000256" key="6">
    <source>
        <dbReference type="ARBA" id="ARBA00023002"/>
    </source>
</evidence>
<evidence type="ECO:0000313" key="12">
    <source>
        <dbReference type="EMBL" id="CAI78619.1"/>
    </source>
</evidence>
<evidence type="ECO:0000256" key="7">
    <source>
        <dbReference type="ARBA" id="ARBA00032024"/>
    </source>
</evidence>
<dbReference type="FunFam" id="1.10.1040.10:FF:000017">
    <property type="entry name" value="2-dehydropantoate 2-reductase"/>
    <property type="match status" value="1"/>
</dbReference>
<evidence type="ECO:0000259" key="10">
    <source>
        <dbReference type="Pfam" id="PF02558"/>
    </source>
</evidence>
<dbReference type="InterPro" id="IPR003710">
    <property type="entry name" value="ApbA"/>
</dbReference>
<dbReference type="EMBL" id="AJ937767">
    <property type="protein sequence ID" value="CAI78619.1"/>
    <property type="molecule type" value="Genomic_DNA"/>
</dbReference>
<dbReference type="GO" id="GO:0015940">
    <property type="term" value="P:pantothenate biosynthetic process"/>
    <property type="evidence" value="ECO:0007669"/>
    <property type="project" value="UniProtKB-UniPathway"/>
</dbReference>
<dbReference type="GO" id="GO:0050661">
    <property type="term" value="F:NADP binding"/>
    <property type="evidence" value="ECO:0007669"/>
    <property type="project" value="TreeGrafter"/>
</dbReference>
<dbReference type="InterPro" id="IPR013752">
    <property type="entry name" value="KPA_reductase"/>
</dbReference>
<dbReference type="Gene3D" id="1.10.1040.10">
    <property type="entry name" value="N-(1-d-carboxylethyl)-l-norvaline Dehydrogenase, domain 2"/>
    <property type="match status" value="1"/>
</dbReference>
<dbReference type="NCBIfam" id="TIGR00745">
    <property type="entry name" value="apbA_panE"/>
    <property type="match status" value="1"/>
</dbReference>
<dbReference type="AlphaFoldDB" id="Q2YZS9"/>
<evidence type="ECO:0000256" key="8">
    <source>
        <dbReference type="ARBA" id="ARBA00048793"/>
    </source>
</evidence>
<dbReference type="Gene3D" id="3.40.50.720">
    <property type="entry name" value="NAD(P)-binding Rossmann-like Domain"/>
    <property type="match status" value="1"/>
</dbReference>
<dbReference type="PANTHER" id="PTHR43765:SF2">
    <property type="entry name" value="2-DEHYDROPANTOATE 2-REDUCTASE"/>
    <property type="match status" value="1"/>
</dbReference>
<dbReference type="Pfam" id="PF08546">
    <property type="entry name" value="ApbA_C"/>
    <property type="match status" value="1"/>
</dbReference>
<protein>
    <recommendedName>
        <fullName evidence="4 9">2-dehydropantoate 2-reductase</fullName>
        <ecNumber evidence="3 9">1.1.1.169</ecNumber>
    </recommendedName>
    <alternativeName>
        <fullName evidence="7 9">Ketopantoate reductase</fullName>
    </alternativeName>
</protein>
<dbReference type="GO" id="GO:0005737">
    <property type="term" value="C:cytoplasm"/>
    <property type="evidence" value="ECO:0007669"/>
    <property type="project" value="TreeGrafter"/>
</dbReference>
<dbReference type="InterPro" id="IPR013332">
    <property type="entry name" value="KPR_N"/>
</dbReference>
<evidence type="ECO:0000256" key="2">
    <source>
        <dbReference type="ARBA" id="ARBA00007870"/>
    </source>
</evidence>
<comment type="function">
    <text evidence="9">Catalyzes the NADPH-dependent reduction of ketopantoate into pantoic acid.</text>
</comment>
<reference evidence="12" key="1">
    <citation type="journal article" date="2005" name="Environ. Microbiol.">
        <title>Lateral gene transfer and phylogenetic assignment of environmental fosmid clones.</title>
        <authorList>
            <person name="Nesbo C.L."/>
            <person name="Boucher Y."/>
            <person name="Dlutek M."/>
            <person name="Doolittle F.W."/>
        </authorList>
    </citation>
    <scope>NUCLEOTIDE SEQUENCE</scope>
</reference>
<gene>
    <name evidence="12" type="primary">apbA</name>
</gene>
<dbReference type="SUPFAM" id="SSF48179">
    <property type="entry name" value="6-phosphogluconate dehydrogenase C-terminal domain-like"/>
    <property type="match status" value="1"/>
</dbReference>
<evidence type="ECO:0000256" key="1">
    <source>
        <dbReference type="ARBA" id="ARBA00004994"/>
    </source>
</evidence>
<dbReference type="InterPro" id="IPR050838">
    <property type="entry name" value="Ketopantoate_reductase"/>
</dbReference>
<feature type="domain" description="Ketopantoate reductase N-terminal" evidence="10">
    <location>
        <begin position="3"/>
        <end position="151"/>
    </location>
</feature>
<evidence type="ECO:0000256" key="9">
    <source>
        <dbReference type="RuleBase" id="RU362068"/>
    </source>
</evidence>
<dbReference type="InterPro" id="IPR008927">
    <property type="entry name" value="6-PGluconate_DH-like_C_sf"/>
</dbReference>
<keyword evidence="6 9" id="KW-0560">Oxidoreductase</keyword>
<feature type="domain" description="Ketopantoate reductase C-terminal" evidence="11">
    <location>
        <begin position="177"/>
        <end position="300"/>
    </location>
</feature>
<dbReference type="InterPro" id="IPR013328">
    <property type="entry name" value="6PGD_dom2"/>
</dbReference>
<comment type="catalytic activity">
    <reaction evidence="8 9">
        <text>(R)-pantoate + NADP(+) = 2-dehydropantoate + NADPH + H(+)</text>
        <dbReference type="Rhea" id="RHEA:16233"/>
        <dbReference type="ChEBI" id="CHEBI:11561"/>
        <dbReference type="ChEBI" id="CHEBI:15378"/>
        <dbReference type="ChEBI" id="CHEBI:15980"/>
        <dbReference type="ChEBI" id="CHEBI:57783"/>
        <dbReference type="ChEBI" id="CHEBI:58349"/>
        <dbReference type="EC" id="1.1.1.169"/>
    </reaction>
</comment>
<evidence type="ECO:0000256" key="4">
    <source>
        <dbReference type="ARBA" id="ARBA00019465"/>
    </source>
</evidence>
<evidence type="ECO:0000256" key="5">
    <source>
        <dbReference type="ARBA" id="ARBA00022857"/>
    </source>
</evidence>
<evidence type="ECO:0000259" key="11">
    <source>
        <dbReference type="Pfam" id="PF08546"/>
    </source>
</evidence>
<keyword evidence="5 9" id="KW-0521">NADP</keyword>
<dbReference type="Pfam" id="PF02558">
    <property type="entry name" value="ApbA"/>
    <property type="match status" value="1"/>
</dbReference>
<comment type="pathway">
    <text evidence="1 9">Cofactor biosynthesis; (R)-pantothenate biosynthesis; (R)-pantoate from 3-methyl-2-oxobutanoate: step 2/2.</text>
</comment>
<organism evidence="12">
    <name type="scientific">uncultured delta proteobacterium</name>
    <dbReference type="NCBI Taxonomy" id="34034"/>
    <lineage>
        <taxon>Bacteria</taxon>
        <taxon>Deltaproteobacteria</taxon>
        <taxon>environmental samples</taxon>
    </lineage>
</organism>
<accession>Q2YZS9</accession>
<dbReference type="EC" id="1.1.1.169" evidence="3 9"/>
<proteinExistence type="inferred from homology"/>
<dbReference type="InterPro" id="IPR036291">
    <property type="entry name" value="NAD(P)-bd_dom_sf"/>
</dbReference>
<evidence type="ECO:0000256" key="3">
    <source>
        <dbReference type="ARBA" id="ARBA00013014"/>
    </source>
</evidence>
<sequence length="303" mass="32719">MKIIILGGGAMGSLLGSFLITGDNDITILCRSHEHANEINRKGLIIEALSREKIYKIRTSTDPCSIGYADLILVMVKTYDTSNAIRTILKNIKPETMVLTLQNGIGNWEKIASIVGQEKVLAGVTAQGATFIEPGRIRHGGVGPTHIGELNQKISKRLEKLVLLFNSAGLETYASDNIEKILWQKLVINVGINAITALTGILNGKIASVPEASAISLAAVSEAVDVAMALGIKLEHDQGKKCLKVAEATQNNRSSMGQDVDRHRKTEIDAINGAIIKLGNDMGIQTPVNQTLYQLIKTVENNF</sequence>
<name>Q2YZS9_9DELT</name>
<dbReference type="SUPFAM" id="SSF51735">
    <property type="entry name" value="NAD(P)-binding Rossmann-fold domains"/>
    <property type="match status" value="1"/>
</dbReference>
<comment type="similarity">
    <text evidence="2 9">Belongs to the ketopantoate reductase family.</text>
</comment>
<dbReference type="UniPathway" id="UPA00028">
    <property type="reaction ID" value="UER00004"/>
</dbReference>
<keyword evidence="9" id="KW-0566">Pantothenate biosynthesis</keyword>
<dbReference type="PANTHER" id="PTHR43765">
    <property type="entry name" value="2-DEHYDROPANTOATE 2-REDUCTASE-RELATED"/>
    <property type="match status" value="1"/>
</dbReference>